<dbReference type="Proteomes" id="UP000666915">
    <property type="component" value="Unassembled WGS sequence"/>
</dbReference>
<feature type="domain" description="HTH luxR-type" evidence="1">
    <location>
        <begin position="268"/>
        <end position="325"/>
    </location>
</feature>
<sequence length="333" mass="36138">MGSEVEQKATRLLKGIVSDELLTSYTRLLAEGSCPRDEAPDLLGGAGQVKELTESGMAHIQSSGPALPQRLVPVPPDLALQGTLADLTRRLVADQERLLDGQRRIAESHPWTSSAATESADRLVRIITDREEIGTVSRALIRAARHDWMTLDNQSMERPIDELTAVPPPQSFDGHVRCRAIYESSCAGHPVGLRSIEIAVEAGEEARLLPRIGMKMKLADESIAMLPLTPTGMSGALLIRSSVIAGALREYFEMLWERAVPFGAACAESPLNEKEQKVLSLLVEGVSDTIIAKRTGMGLSTVRRHSATIRAKLGHNNHHFAAGVAAARRGWIK</sequence>
<dbReference type="RefSeq" id="WP_208268636.1">
    <property type="nucleotide sequence ID" value="NZ_BAAAGM010000037.1"/>
</dbReference>
<reference evidence="2 3" key="1">
    <citation type="submission" date="2021-03" db="EMBL/GenBank/DDBJ databases">
        <authorList>
            <person name="Kanchanasin P."/>
            <person name="Saeng-In P."/>
            <person name="Phongsopitanun W."/>
            <person name="Yuki M."/>
            <person name="Kudo T."/>
            <person name="Ohkuma M."/>
            <person name="Tanasupawat S."/>
        </authorList>
    </citation>
    <scope>NUCLEOTIDE SEQUENCE [LARGE SCALE GENOMIC DNA]</scope>
    <source>
        <strain evidence="2 3">L46</strain>
    </source>
</reference>
<comment type="caution">
    <text evidence="2">The sequence shown here is derived from an EMBL/GenBank/DDBJ whole genome shotgun (WGS) entry which is preliminary data.</text>
</comment>
<dbReference type="SMART" id="SM00421">
    <property type="entry name" value="HTH_LUXR"/>
    <property type="match status" value="1"/>
</dbReference>
<dbReference type="PANTHER" id="PTHR34293:SF1">
    <property type="entry name" value="HTH-TYPE TRANSCRIPTIONAL REGULATOR TRMBL2"/>
    <property type="match status" value="1"/>
</dbReference>
<gene>
    <name evidence="2" type="ORF">J4557_22180</name>
</gene>
<evidence type="ECO:0000259" key="1">
    <source>
        <dbReference type="SMART" id="SM00421"/>
    </source>
</evidence>
<proteinExistence type="predicted"/>
<evidence type="ECO:0000313" key="3">
    <source>
        <dbReference type="Proteomes" id="UP000666915"/>
    </source>
</evidence>
<dbReference type="Gene3D" id="1.10.10.10">
    <property type="entry name" value="Winged helix-like DNA-binding domain superfamily/Winged helix DNA-binding domain"/>
    <property type="match status" value="1"/>
</dbReference>
<dbReference type="EMBL" id="JAGEOK010000014">
    <property type="protein sequence ID" value="MBO2440241.1"/>
    <property type="molecule type" value="Genomic_DNA"/>
</dbReference>
<dbReference type="SUPFAM" id="SSF46894">
    <property type="entry name" value="C-terminal effector domain of the bipartite response regulators"/>
    <property type="match status" value="1"/>
</dbReference>
<organism evidence="2 3">
    <name type="scientific">Actinomadura nitritigenes</name>
    <dbReference type="NCBI Taxonomy" id="134602"/>
    <lineage>
        <taxon>Bacteria</taxon>
        <taxon>Bacillati</taxon>
        <taxon>Actinomycetota</taxon>
        <taxon>Actinomycetes</taxon>
        <taxon>Streptosporangiales</taxon>
        <taxon>Thermomonosporaceae</taxon>
        <taxon>Actinomadura</taxon>
    </lineage>
</organism>
<dbReference type="InterPro" id="IPR000792">
    <property type="entry name" value="Tscrpt_reg_LuxR_C"/>
</dbReference>
<dbReference type="PANTHER" id="PTHR34293">
    <property type="entry name" value="HTH-TYPE TRANSCRIPTIONAL REGULATOR TRMBL2"/>
    <property type="match status" value="1"/>
</dbReference>
<name>A0ABS3R2A8_9ACTN</name>
<dbReference type="InterPro" id="IPR051797">
    <property type="entry name" value="TrmB-like"/>
</dbReference>
<keyword evidence="3" id="KW-1185">Reference proteome</keyword>
<accession>A0ABS3R2A8</accession>
<dbReference type="PRINTS" id="PR00038">
    <property type="entry name" value="HTHLUXR"/>
</dbReference>
<evidence type="ECO:0000313" key="2">
    <source>
        <dbReference type="EMBL" id="MBO2440241.1"/>
    </source>
</evidence>
<dbReference type="InterPro" id="IPR036388">
    <property type="entry name" value="WH-like_DNA-bd_sf"/>
</dbReference>
<dbReference type="InterPro" id="IPR016032">
    <property type="entry name" value="Sig_transdc_resp-reg_C-effctor"/>
</dbReference>
<protein>
    <recommendedName>
        <fullName evidence="1">HTH luxR-type domain-containing protein</fullName>
    </recommendedName>
</protein>